<dbReference type="EMBL" id="KB468157">
    <property type="protein sequence ID" value="PCH44384.1"/>
    <property type="molecule type" value="Genomic_DNA"/>
</dbReference>
<dbReference type="OrthoDB" id="3259498at2759"/>
<feature type="region of interest" description="Disordered" evidence="1">
    <location>
        <begin position="762"/>
        <end position="796"/>
    </location>
</feature>
<feature type="compositionally biased region" description="Low complexity" evidence="1">
    <location>
        <begin position="278"/>
        <end position="299"/>
    </location>
</feature>
<dbReference type="STRING" id="742152.A0A2H3K5Q2"/>
<feature type="compositionally biased region" description="Acidic residues" evidence="1">
    <location>
        <begin position="349"/>
        <end position="399"/>
    </location>
</feature>
<accession>A0A2H3K5Q2</accession>
<dbReference type="OMA" id="FEVTEGW"/>
<feature type="region of interest" description="Disordered" evidence="1">
    <location>
        <begin position="278"/>
        <end position="419"/>
    </location>
</feature>
<feature type="compositionally biased region" description="Basic residues" evidence="1">
    <location>
        <begin position="697"/>
        <end position="706"/>
    </location>
</feature>
<evidence type="ECO:0000256" key="1">
    <source>
        <dbReference type="SAM" id="MobiDB-lite"/>
    </source>
</evidence>
<feature type="region of interest" description="Disordered" evidence="1">
    <location>
        <begin position="184"/>
        <end position="265"/>
    </location>
</feature>
<evidence type="ECO:0000313" key="2">
    <source>
        <dbReference type="EMBL" id="PCH44384.1"/>
    </source>
</evidence>
<evidence type="ECO:0000313" key="3">
    <source>
        <dbReference type="Proteomes" id="UP000218811"/>
    </source>
</evidence>
<proteinExistence type="predicted"/>
<dbReference type="AlphaFoldDB" id="A0A2H3K5Q2"/>
<feature type="compositionally biased region" description="Low complexity" evidence="1">
    <location>
        <begin position="81"/>
        <end position="95"/>
    </location>
</feature>
<organism evidence="2 3">
    <name type="scientific">Wolfiporia cocos (strain MD-104)</name>
    <name type="common">Brown rot fungus</name>
    <dbReference type="NCBI Taxonomy" id="742152"/>
    <lineage>
        <taxon>Eukaryota</taxon>
        <taxon>Fungi</taxon>
        <taxon>Dikarya</taxon>
        <taxon>Basidiomycota</taxon>
        <taxon>Agaricomycotina</taxon>
        <taxon>Agaricomycetes</taxon>
        <taxon>Polyporales</taxon>
        <taxon>Phaeolaceae</taxon>
        <taxon>Wolfiporia</taxon>
    </lineage>
</organism>
<feature type="compositionally biased region" description="Polar residues" evidence="1">
    <location>
        <begin position="200"/>
        <end position="215"/>
    </location>
</feature>
<feature type="region of interest" description="Disordered" evidence="1">
    <location>
        <begin position="1"/>
        <end position="96"/>
    </location>
</feature>
<reference evidence="2 3" key="1">
    <citation type="journal article" date="2012" name="Science">
        <title>The Paleozoic origin of enzymatic lignin decomposition reconstructed from 31 fungal genomes.</title>
        <authorList>
            <person name="Floudas D."/>
            <person name="Binder M."/>
            <person name="Riley R."/>
            <person name="Barry K."/>
            <person name="Blanchette R.A."/>
            <person name="Henrissat B."/>
            <person name="Martinez A.T."/>
            <person name="Otillar R."/>
            <person name="Spatafora J.W."/>
            <person name="Yadav J.S."/>
            <person name="Aerts A."/>
            <person name="Benoit I."/>
            <person name="Boyd A."/>
            <person name="Carlson A."/>
            <person name="Copeland A."/>
            <person name="Coutinho P.M."/>
            <person name="de Vries R.P."/>
            <person name="Ferreira P."/>
            <person name="Findley K."/>
            <person name="Foster B."/>
            <person name="Gaskell J."/>
            <person name="Glotzer D."/>
            <person name="Gorecki P."/>
            <person name="Heitman J."/>
            <person name="Hesse C."/>
            <person name="Hori C."/>
            <person name="Igarashi K."/>
            <person name="Jurgens J.A."/>
            <person name="Kallen N."/>
            <person name="Kersten P."/>
            <person name="Kohler A."/>
            <person name="Kuees U."/>
            <person name="Kumar T.K.A."/>
            <person name="Kuo A."/>
            <person name="LaButti K."/>
            <person name="Larrondo L.F."/>
            <person name="Lindquist E."/>
            <person name="Ling A."/>
            <person name="Lombard V."/>
            <person name="Lucas S."/>
            <person name="Lundell T."/>
            <person name="Martin R."/>
            <person name="McLaughlin D.J."/>
            <person name="Morgenstern I."/>
            <person name="Morin E."/>
            <person name="Murat C."/>
            <person name="Nagy L.G."/>
            <person name="Nolan M."/>
            <person name="Ohm R.A."/>
            <person name="Patyshakuliyeva A."/>
            <person name="Rokas A."/>
            <person name="Ruiz-Duenas F.J."/>
            <person name="Sabat G."/>
            <person name="Salamov A."/>
            <person name="Samejima M."/>
            <person name="Schmutz J."/>
            <person name="Slot J.C."/>
            <person name="St John F."/>
            <person name="Stenlid J."/>
            <person name="Sun H."/>
            <person name="Sun S."/>
            <person name="Syed K."/>
            <person name="Tsang A."/>
            <person name="Wiebenga A."/>
            <person name="Young D."/>
            <person name="Pisabarro A."/>
            <person name="Eastwood D.C."/>
            <person name="Martin F."/>
            <person name="Cullen D."/>
            <person name="Grigoriev I.V."/>
            <person name="Hibbett D.S."/>
        </authorList>
    </citation>
    <scope>NUCLEOTIDE SEQUENCE [LARGE SCALE GENOMIC DNA]</scope>
    <source>
        <strain evidence="2 3">MD-104</strain>
    </source>
</reference>
<feature type="compositionally biased region" description="Polar residues" evidence="1">
    <location>
        <begin position="51"/>
        <end position="65"/>
    </location>
</feature>
<protein>
    <submittedName>
        <fullName evidence="2">Uncharacterized protein</fullName>
    </submittedName>
</protein>
<sequence>MAKKNMASNPPKQQAPSMPSAHSHTVGAIVGASPQPEDDDDDICPVCESECTCQNRANPYQSGRSNAVGASAPSISSFNGSVPSTSTPSASTPSTNVGLQSLKIKLTVPPSLKFRKHATAGHPVNSTSSSHPRPLYSSSLADGSQPPNNSLHAGAASHHLTLGAFDHPAQKRKGRLSKAVVVAREGSNASHTGVHGTAENAPTNPAYASTGNGKQVTKYVVSKRNAASGKGKQTSKGRITTGRKGLTKAKDGRKSFPSHDFSDDDATELYPTFVPAASTSSITSSSESSDSESDLSSLDSEIEEETRILLRGEQAKLQGRRHSSDDAAQRGHGTSNWEIRTRKSSVGLDESDADVDSGDSSDAENGESDEGSDSATEDEEVDADTEGGGLEEVEFENEETGNRIGVSYGDGTAGWSDDEESSFDADLFFANLDGSSDSDTSPVLRPRDTFSSISDCEFTGSLSADEEDALLLMDIDPSVQVRRGPGEFEFGVELDTLSFGWDGQLLLTSTGPHNIVNLGYIQQGDADANMHVETESDSDSTEGDSTIDEMVLEESDGETTEDELVDSDGLPNSRAMMLFRWPTTVSAINPLSTMGHAANAPQAPPNASESVRIALASYPAHQGSPVPTPADILAGKLSLNELEDIEMDKTVSGTQSVNTKRSGRGPTMGEFVAFPEGVQASAVIDGKGSHVPSPFPRTKRSSRRYKSSTETEGHESSSGVVDLPSESVTQSSDETPTQSQTQISEMSSTEVIELDDVLDPSFLDCEPLTHDGEASHHGLERQPSPLASRGQPLTQDSVYMAAWAR</sequence>
<feature type="region of interest" description="Disordered" evidence="1">
    <location>
        <begin position="649"/>
        <end position="670"/>
    </location>
</feature>
<feature type="region of interest" description="Disordered" evidence="1">
    <location>
        <begin position="684"/>
        <end position="749"/>
    </location>
</feature>
<feature type="compositionally biased region" description="Polar residues" evidence="1">
    <location>
        <begin position="141"/>
        <end position="151"/>
    </location>
</feature>
<feature type="compositionally biased region" description="Polar residues" evidence="1">
    <location>
        <begin position="651"/>
        <end position="660"/>
    </location>
</feature>
<feature type="compositionally biased region" description="Basic and acidic residues" evidence="1">
    <location>
        <begin position="767"/>
        <end position="780"/>
    </location>
</feature>
<name>A0A2H3K5Q2_WOLCO</name>
<keyword evidence="3" id="KW-1185">Reference proteome</keyword>
<feature type="compositionally biased region" description="Basic and acidic residues" evidence="1">
    <location>
        <begin position="305"/>
        <end position="314"/>
    </location>
</feature>
<feature type="compositionally biased region" description="Low complexity" evidence="1">
    <location>
        <begin position="126"/>
        <end position="140"/>
    </location>
</feature>
<feature type="region of interest" description="Disordered" evidence="1">
    <location>
        <begin position="119"/>
        <end position="154"/>
    </location>
</feature>
<feature type="compositionally biased region" description="Polar residues" evidence="1">
    <location>
        <begin position="726"/>
        <end position="749"/>
    </location>
</feature>
<feature type="compositionally biased region" description="Polar residues" evidence="1">
    <location>
        <begin position="1"/>
        <end position="23"/>
    </location>
</feature>
<gene>
    <name evidence="2" type="ORF">WOLCODRAFT_144945</name>
</gene>
<dbReference type="Proteomes" id="UP000218811">
    <property type="component" value="Unassembled WGS sequence"/>
</dbReference>